<name>A0A830HNS7_9CHLO</name>
<evidence type="ECO:0000313" key="5">
    <source>
        <dbReference type="Proteomes" id="UP000660262"/>
    </source>
</evidence>
<dbReference type="OrthoDB" id="531008at2759"/>
<dbReference type="EMBL" id="BNJQ01000021">
    <property type="protein sequence ID" value="GHP08588.1"/>
    <property type="molecule type" value="Genomic_DNA"/>
</dbReference>
<feature type="compositionally biased region" description="Low complexity" evidence="2">
    <location>
        <begin position="20"/>
        <end position="30"/>
    </location>
</feature>
<feature type="compositionally biased region" description="Acidic residues" evidence="2">
    <location>
        <begin position="325"/>
        <end position="336"/>
    </location>
</feature>
<feature type="region of interest" description="Disordered" evidence="2">
    <location>
        <begin position="1"/>
        <end position="153"/>
    </location>
</feature>
<organism evidence="4 5">
    <name type="scientific">Pycnococcus provasolii</name>
    <dbReference type="NCBI Taxonomy" id="41880"/>
    <lineage>
        <taxon>Eukaryota</taxon>
        <taxon>Viridiplantae</taxon>
        <taxon>Chlorophyta</taxon>
        <taxon>Pseudoscourfieldiophyceae</taxon>
        <taxon>Pseudoscourfieldiales</taxon>
        <taxon>Pycnococcaceae</taxon>
        <taxon>Pycnococcus</taxon>
    </lineage>
</organism>
<dbReference type="PANTHER" id="PTHR47342:SF1">
    <property type="entry name" value="PROTEIN PTST, CHLOROPLASTIC"/>
    <property type="match status" value="1"/>
</dbReference>
<dbReference type="Gene3D" id="2.60.40.10">
    <property type="entry name" value="Immunoglobulins"/>
    <property type="match status" value="1"/>
</dbReference>
<feature type="compositionally biased region" description="Low complexity" evidence="2">
    <location>
        <begin position="210"/>
        <end position="228"/>
    </location>
</feature>
<dbReference type="Pfam" id="PF16561">
    <property type="entry name" value="AMPK1_CBM"/>
    <property type="match status" value="1"/>
</dbReference>
<evidence type="ECO:0000313" key="4">
    <source>
        <dbReference type="EMBL" id="GHP08588.1"/>
    </source>
</evidence>
<accession>A0A830HNS7</accession>
<comment type="caution">
    <text evidence="4">The sequence shown here is derived from an EMBL/GenBank/DDBJ whole genome shotgun (WGS) entry which is preliminary data.</text>
</comment>
<feature type="region of interest" description="Disordered" evidence="2">
    <location>
        <begin position="264"/>
        <end position="284"/>
    </location>
</feature>
<evidence type="ECO:0000259" key="3">
    <source>
        <dbReference type="Pfam" id="PF16561"/>
    </source>
</evidence>
<dbReference type="CDD" id="cd02859">
    <property type="entry name" value="E_set_AMPKbeta_like_N"/>
    <property type="match status" value="1"/>
</dbReference>
<feature type="coiled-coil region" evidence="1">
    <location>
        <begin position="458"/>
        <end position="499"/>
    </location>
</feature>
<protein>
    <recommendedName>
        <fullName evidence="3">AMP-activated protein kinase glycogen-binding domain-containing protein</fullName>
    </recommendedName>
</protein>
<feature type="compositionally biased region" description="Low complexity" evidence="2">
    <location>
        <begin position="313"/>
        <end position="324"/>
    </location>
</feature>
<sequence>MVPPPLSLLGKNPSPRVVKSAASHAASHGSLAKKRGGNGSPTSKFNRLSLHRPLSPIRTRRAHTTLRPRSVMTKVGSGDPSGNQTTSVTTDDLLTLITEAESSASASENEEESDAADVLPQPEEENNDGGDAPPPTPAASTRGAMQFKDEHFNARPTRGSRQFLEEMKGSIDQPDVLSSFMEEQKEKLSLISKHVTKVKEEMMLKEKEQQTTTAAAAAAAATTTTTTTGDDAAVPSKKSMSEVERKLAEIAKMREASLTALAKARELQNRKDSNKTNATKSVDELKEELKNTTFAARALLQKAQAMKEESASKKQQQQQNAVNVEEPEEEGEEDNDVIPSFLTPMEKMRASANDKQQVEEFEKRQEQPVIMPNSALGPQEPGGSIAPPTSTKQMVDSQSHINEAMIAAAEARRSKGLDPRSSPEVAASAWEAQLASYSQLAEARGRMQNRLFEANRYIRHLENEKQDSERLLVEVRRSLNNLSKSADAMSRQLLQYENAASGTNLEAITPEDLEAIASRYHTMADKARGLSEDAQDAYSVLDAGTVREVPLTWCGVADNVEVRGTWDTWMGSVRLSPEDSVEVSAGNPETEFTATLQLKPGRYEFKFVVDGQWRIVPGWPTVGFGLDENLILDVN</sequence>
<feature type="region of interest" description="Disordered" evidence="2">
    <location>
        <begin position="305"/>
        <end position="336"/>
    </location>
</feature>
<dbReference type="PANTHER" id="PTHR47342">
    <property type="entry name" value="PROTEIN PTST, CHLOROPLASTIC"/>
    <property type="match status" value="1"/>
</dbReference>
<gene>
    <name evidence="4" type="ORF">PPROV_000732500</name>
</gene>
<dbReference type="InterPro" id="IPR032640">
    <property type="entry name" value="AMPK1_CBM"/>
</dbReference>
<dbReference type="InterPro" id="IPR013783">
    <property type="entry name" value="Ig-like_fold"/>
</dbReference>
<keyword evidence="5" id="KW-1185">Reference proteome</keyword>
<keyword evidence="1" id="KW-0175">Coiled coil</keyword>
<dbReference type="InterPro" id="IPR014756">
    <property type="entry name" value="Ig_E-set"/>
</dbReference>
<feature type="region of interest" description="Disordered" evidence="2">
    <location>
        <begin position="206"/>
        <end position="242"/>
    </location>
</feature>
<reference evidence="4" key="1">
    <citation type="submission" date="2020-10" db="EMBL/GenBank/DDBJ databases">
        <title>Unveiling of a novel bifunctional photoreceptor, Dualchrome1, isolated from a cosmopolitan green alga.</title>
        <authorList>
            <person name="Suzuki S."/>
            <person name="Kawachi M."/>
        </authorList>
    </citation>
    <scope>NUCLEOTIDE SEQUENCE</scope>
    <source>
        <strain evidence="4">NIES 2893</strain>
    </source>
</reference>
<feature type="domain" description="AMP-activated protein kinase glycogen-binding" evidence="3">
    <location>
        <begin position="549"/>
        <end position="622"/>
    </location>
</feature>
<dbReference type="AlphaFoldDB" id="A0A830HNS7"/>
<proteinExistence type="predicted"/>
<dbReference type="Proteomes" id="UP000660262">
    <property type="component" value="Unassembled WGS sequence"/>
</dbReference>
<evidence type="ECO:0000256" key="1">
    <source>
        <dbReference type="SAM" id="Coils"/>
    </source>
</evidence>
<feature type="compositionally biased region" description="Low complexity" evidence="2">
    <location>
        <begin position="85"/>
        <end position="107"/>
    </location>
</feature>
<evidence type="ECO:0000256" key="2">
    <source>
        <dbReference type="SAM" id="MobiDB-lite"/>
    </source>
</evidence>
<feature type="compositionally biased region" description="Basic and acidic residues" evidence="2">
    <location>
        <begin position="264"/>
        <end position="274"/>
    </location>
</feature>
<dbReference type="SUPFAM" id="SSF81296">
    <property type="entry name" value="E set domains"/>
    <property type="match status" value="1"/>
</dbReference>